<keyword evidence="2" id="KW-1185">Reference proteome</keyword>
<organism evidence="1 2">
    <name type="scientific">Scleroderma citrinum Foug A</name>
    <dbReference type="NCBI Taxonomy" id="1036808"/>
    <lineage>
        <taxon>Eukaryota</taxon>
        <taxon>Fungi</taxon>
        <taxon>Dikarya</taxon>
        <taxon>Basidiomycota</taxon>
        <taxon>Agaricomycotina</taxon>
        <taxon>Agaricomycetes</taxon>
        <taxon>Agaricomycetidae</taxon>
        <taxon>Boletales</taxon>
        <taxon>Sclerodermatineae</taxon>
        <taxon>Sclerodermataceae</taxon>
        <taxon>Scleroderma</taxon>
    </lineage>
</organism>
<reference evidence="1 2" key="1">
    <citation type="submission" date="2014-04" db="EMBL/GenBank/DDBJ databases">
        <authorList>
            <consortium name="DOE Joint Genome Institute"/>
            <person name="Kuo A."/>
            <person name="Kohler A."/>
            <person name="Nagy L.G."/>
            <person name="Floudas D."/>
            <person name="Copeland A."/>
            <person name="Barry K.W."/>
            <person name="Cichocki N."/>
            <person name="Veneault-Fourrey C."/>
            <person name="LaButti K."/>
            <person name="Lindquist E.A."/>
            <person name="Lipzen A."/>
            <person name="Lundell T."/>
            <person name="Morin E."/>
            <person name="Murat C."/>
            <person name="Sun H."/>
            <person name="Tunlid A."/>
            <person name="Henrissat B."/>
            <person name="Grigoriev I.V."/>
            <person name="Hibbett D.S."/>
            <person name="Martin F."/>
            <person name="Nordberg H.P."/>
            <person name="Cantor M.N."/>
            <person name="Hua S.X."/>
        </authorList>
    </citation>
    <scope>NUCLEOTIDE SEQUENCE [LARGE SCALE GENOMIC DNA]</scope>
    <source>
        <strain evidence="1 2">Foug A</strain>
    </source>
</reference>
<reference evidence="2" key="2">
    <citation type="submission" date="2015-01" db="EMBL/GenBank/DDBJ databases">
        <title>Evolutionary Origins and Diversification of the Mycorrhizal Mutualists.</title>
        <authorList>
            <consortium name="DOE Joint Genome Institute"/>
            <consortium name="Mycorrhizal Genomics Consortium"/>
            <person name="Kohler A."/>
            <person name="Kuo A."/>
            <person name="Nagy L.G."/>
            <person name="Floudas D."/>
            <person name="Copeland A."/>
            <person name="Barry K.W."/>
            <person name="Cichocki N."/>
            <person name="Veneault-Fourrey C."/>
            <person name="LaButti K."/>
            <person name="Lindquist E.A."/>
            <person name="Lipzen A."/>
            <person name="Lundell T."/>
            <person name="Morin E."/>
            <person name="Murat C."/>
            <person name="Riley R."/>
            <person name="Ohm R."/>
            <person name="Sun H."/>
            <person name="Tunlid A."/>
            <person name="Henrissat B."/>
            <person name="Grigoriev I.V."/>
            <person name="Hibbett D.S."/>
            <person name="Martin F."/>
        </authorList>
    </citation>
    <scope>NUCLEOTIDE SEQUENCE [LARGE SCALE GENOMIC DNA]</scope>
    <source>
        <strain evidence="2">Foug A</strain>
    </source>
</reference>
<dbReference type="HOGENOM" id="CLU_2575278_0_0_1"/>
<evidence type="ECO:0000313" key="2">
    <source>
        <dbReference type="Proteomes" id="UP000053989"/>
    </source>
</evidence>
<proteinExistence type="predicted"/>
<accession>A0A0C3DR73</accession>
<protein>
    <submittedName>
        <fullName evidence="1">Uncharacterized protein</fullName>
    </submittedName>
</protein>
<dbReference type="AlphaFoldDB" id="A0A0C3DR73"/>
<name>A0A0C3DR73_9AGAM</name>
<dbReference type="InParanoid" id="A0A0C3DR73"/>
<dbReference type="EMBL" id="KN822082">
    <property type="protein sequence ID" value="KIM58709.1"/>
    <property type="molecule type" value="Genomic_DNA"/>
</dbReference>
<evidence type="ECO:0000313" key="1">
    <source>
        <dbReference type="EMBL" id="KIM58709.1"/>
    </source>
</evidence>
<gene>
    <name evidence="1" type="ORF">SCLCIDRAFT_1061132</name>
</gene>
<dbReference type="Proteomes" id="UP000053989">
    <property type="component" value="Unassembled WGS sequence"/>
</dbReference>
<sequence length="81" mass="8950">MGSEPGLSRVKIRRPVNLTPRCEGDKLIKASVTPQTKFLGGLAGQLYVGDILVDIISCATRSRVYLLTSWSLQNGLRRSYQ</sequence>